<evidence type="ECO:0000256" key="9">
    <source>
        <dbReference type="ARBA" id="ARBA00023077"/>
    </source>
</evidence>
<dbReference type="PROSITE" id="PS52016">
    <property type="entry name" value="TONB_DEPENDENT_REC_3"/>
    <property type="match status" value="1"/>
</dbReference>
<reference evidence="18 19" key="1">
    <citation type="journal article" date="2019" name="J. Gen. Appl. Microbiol.">
        <title>Aerobic degradation of cis-dichloroethene by the marine bacterium Marinobacter salsuginis strain 5N-3.</title>
        <authorList>
            <person name="Inoue Y."/>
            <person name="Fukunaga Y."/>
            <person name="Katsumata H."/>
            <person name="Ohji S."/>
            <person name="Hosoyama A."/>
            <person name="Mori K."/>
            <person name="Ando K."/>
        </authorList>
    </citation>
    <scope>NUCLEOTIDE SEQUENCE [LARGE SCALE GENOMIC DNA]</scope>
    <source>
        <strain evidence="18 19">5N-3</strain>
    </source>
</reference>
<keyword evidence="4" id="KW-0410">Iron transport</keyword>
<accession>A0A5M3PLB2</accession>
<gene>
    <name evidence="18" type="ORF">MS5N3_10960</name>
</gene>
<keyword evidence="3 12" id="KW-1134">Transmembrane beta strand</keyword>
<feature type="signal peptide" evidence="15">
    <location>
        <begin position="1"/>
        <end position="25"/>
    </location>
</feature>
<evidence type="ECO:0000256" key="6">
    <source>
        <dbReference type="ARBA" id="ARBA00022729"/>
    </source>
</evidence>
<dbReference type="AlphaFoldDB" id="A0A5M3PLB2"/>
<dbReference type="Pfam" id="PF07715">
    <property type="entry name" value="Plug"/>
    <property type="match status" value="1"/>
</dbReference>
<evidence type="ECO:0000256" key="1">
    <source>
        <dbReference type="ARBA" id="ARBA00004571"/>
    </source>
</evidence>
<proteinExistence type="inferred from homology"/>
<keyword evidence="7" id="KW-0408">Iron</keyword>
<keyword evidence="19" id="KW-1185">Reference proteome</keyword>
<protein>
    <submittedName>
        <fullName evidence="18">TonB-dependent receptor</fullName>
    </submittedName>
</protein>
<organism evidence="18 19">
    <name type="scientific">Marinobacter salsuginis</name>
    <dbReference type="NCBI Taxonomy" id="418719"/>
    <lineage>
        <taxon>Bacteria</taxon>
        <taxon>Pseudomonadati</taxon>
        <taxon>Pseudomonadota</taxon>
        <taxon>Gammaproteobacteria</taxon>
        <taxon>Pseudomonadales</taxon>
        <taxon>Marinobacteraceae</taxon>
        <taxon>Marinobacter</taxon>
    </lineage>
</organism>
<evidence type="ECO:0000256" key="3">
    <source>
        <dbReference type="ARBA" id="ARBA00022452"/>
    </source>
</evidence>
<keyword evidence="10 12" id="KW-0472">Membrane</keyword>
<evidence type="ECO:0000256" key="13">
    <source>
        <dbReference type="PROSITE-ProRule" id="PRU10144"/>
    </source>
</evidence>
<evidence type="ECO:0000256" key="8">
    <source>
        <dbReference type="ARBA" id="ARBA00023065"/>
    </source>
</evidence>
<dbReference type="InterPro" id="IPR036942">
    <property type="entry name" value="Beta-barrel_TonB_sf"/>
</dbReference>
<dbReference type="InterPro" id="IPR010917">
    <property type="entry name" value="TonB_rcpt_CS"/>
</dbReference>
<keyword evidence="8" id="KW-0406">Ion transport</keyword>
<keyword evidence="6 15" id="KW-0732">Signal</keyword>
<evidence type="ECO:0000256" key="10">
    <source>
        <dbReference type="ARBA" id="ARBA00023136"/>
    </source>
</evidence>
<name>A0A5M3PLB2_9GAMM</name>
<feature type="domain" description="TonB-dependent receptor-like beta-barrel" evidence="16">
    <location>
        <begin position="268"/>
        <end position="651"/>
    </location>
</feature>
<dbReference type="PANTHER" id="PTHR32552">
    <property type="entry name" value="FERRICHROME IRON RECEPTOR-RELATED"/>
    <property type="match status" value="1"/>
</dbReference>
<dbReference type="Gene3D" id="2.40.170.20">
    <property type="entry name" value="TonB-dependent receptor, beta-barrel domain"/>
    <property type="match status" value="1"/>
</dbReference>
<keyword evidence="18" id="KW-0675">Receptor</keyword>
<dbReference type="Pfam" id="PF00593">
    <property type="entry name" value="TonB_dep_Rec_b-barrel"/>
    <property type="match status" value="1"/>
</dbReference>
<feature type="domain" description="TonB-dependent receptor plug" evidence="17">
    <location>
        <begin position="49"/>
        <end position="160"/>
    </location>
</feature>
<dbReference type="PROSITE" id="PS01156">
    <property type="entry name" value="TONB_DEPENDENT_REC_2"/>
    <property type="match status" value="1"/>
</dbReference>
<dbReference type="InterPro" id="IPR039426">
    <property type="entry name" value="TonB-dep_rcpt-like"/>
</dbReference>
<evidence type="ECO:0000256" key="15">
    <source>
        <dbReference type="SAM" id="SignalP"/>
    </source>
</evidence>
<comment type="similarity">
    <text evidence="12 14">Belongs to the TonB-dependent receptor family.</text>
</comment>
<feature type="chain" id="PRO_5024390291" evidence="15">
    <location>
        <begin position="26"/>
        <end position="692"/>
    </location>
</feature>
<comment type="caution">
    <text evidence="18">The sequence shown here is derived from an EMBL/GenBank/DDBJ whole genome shotgun (WGS) entry which is preliminary data.</text>
</comment>
<evidence type="ECO:0000256" key="12">
    <source>
        <dbReference type="PROSITE-ProRule" id="PRU01360"/>
    </source>
</evidence>
<evidence type="ECO:0000313" key="18">
    <source>
        <dbReference type="EMBL" id="GBO83645.1"/>
    </source>
</evidence>
<comment type="subcellular location">
    <subcellularLocation>
        <location evidence="1 12">Cell outer membrane</location>
        <topology evidence="1 12">Multi-pass membrane protein</topology>
    </subcellularLocation>
</comment>
<dbReference type="PANTHER" id="PTHR32552:SF81">
    <property type="entry name" value="TONB-DEPENDENT OUTER MEMBRANE RECEPTOR"/>
    <property type="match status" value="1"/>
</dbReference>
<dbReference type="GO" id="GO:0006826">
    <property type="term" value="P:iron ion transport"/>
    <property type="evidence" value="ECO:0007669"/>
    <property type="project" value="UniProtKB-KW"/>
</dbReference>
<dbReference type="CDD" id="cd01347">
    <property type="entry name" value="ligand_gated_channel"/>
    <property type="match status" value="1"/>
</dbReference>
<dbReference type="EMBL" id="BGZH01000001">
    <property type="protein sequence ID" value="GBO83645.1"/>
    <property type="molecule type" value="Genomic_DNA"/>
</dbReference>
<evidence type="ECO:0000256" key="14">
    <source>
        <dbReference type="RuleBase" id="RU003357"/>
    </source>
</evidence>
<evidence type="ECO:0000259" key="17">
    <source>
        <dbReference type="Pfam" id="PF07715"/>
    </source>
</evidence>
<evidence type="ECO:0000313" key="19">
    <source>
        <dbReference type="Proteomes" id="UP000340077"/>
    </source>
</evidence>
<evidence type="ECO:0000256" key="5">
    <source>
        <dbReference type="ARBA" id="ARBA00022692"/>
    </source>
</evidence>
<evidence type="ECO:0000259" key="16">
    <source>
        <dbReference type="Pfam" id="PF00593"/>
    </source>
</evidence>
<evidence type="ECO:0000256" key="2">
    <source>
        <dbReference type="ARBA" id="ARBA00022448"/>
    </source>
</evidence>
<evidence type="ECO:0000256" key="7">
    <source>
        <dbReference type="ARBA" id="ARBA00023004"/>
    </source>
</evidence>
<dbReference type="InterPro" id="IPR000531">
    <property type="entry name" value="Beta-barrel_TonB"/>
</dbReference>
<evidence type="ECO:0000256" key="4">
    <source>
        <dbReference type="ARBA" id="ARBA00022496"/>
    </source>
</evidence>
<dbReference type="InterPro" id="IPR037066">
    <property type="entry name" value="Plug_dom_sf"/>
</dbReference>
<dbReference type="Gene3D" id="2.170.130.10">
    <property type="entry name" value="TonB-dependent receptor, plug domain"/>
    <property type="match status" value="1"/>
</dbReference>
<evidence type="ECO:0000256" key="11">
    <source>
        <dbReference type="ARBA" id="ARBA00023237"/>
    </source>
</evidence>
<keyword evidence="9 14" id="KW-0798">TonB box</keyword>
<dbReference type="InterPro" id="IPR012910">
    <property type="entry name" value="Plug_dom"/>
</dbReference>
<keyword evidence="5 12" id="KW-0812">Transmembrane</keyword>
<keyword evidence="2 12" id="KW-0813">Transport</keyword>
<feature type="short sequence motif" description="TonB C-terminal box" evidence="13">
    <location>
        <begin position="675"/>
        <end position="692"/>
    </location>
</feature>
<sequence>MNKNNYLATLALVPICFSVSPVVTAQATAGQEEEELVLEVTSPRLVRDLYETPAAVSVVNAPDIREGQQRLQLDESLDTVPGLFFQNRYNFAQNLRLSTRGFGARAPFGIRGIRIQVDGIPYTLPDGQSQIDAIDLDSAQRIEVIRGPASVQYGNAAGGVIDISTAPGDELPAGGRLRLDGGSDDYRKAAIQGNGVDGDTSGIATLSWLTFDGHREQSEAEKALFNARVARDLESGRRLTATFNALHNPKSEDPGGLTLAQAEEDPEQATALAKRLDSSQTVNQQTLGVRWEDSVVLPGQLTLDTFYTQRDFAQQLPFPGSSRIAYDRHFYGISSQYQQESMLAGLPLVWVTGLDAHHQSDDRRRYSVSIDGDITGQTQAENQSATNVAVFGQGDLALSDVLNISLGVRFDRLHMAIDDEWLQDGSDDSGNRTFREYSGVAGISYKLAPRHQVYATLGTAFESPTFTEFANPNGGGFNPELEPQQALNRELGMRGMLGAGLSYDMALFSIQVEDEILPFNVGDQTFYENAGETRRNGFELGLAWELSYAWRVTSALTLADYELRDFADEQGNDASGNAIPGLPEQLWVNELEWRGTGGRFAALEWQYVGEFYAENSNQTLVSDYWLAGLRAGDSIRMAYQTLNLYAGIRNLLDQDYFSNVRINANANRPVEDRGYFEPGPGRTFYAGLEWVF</sequence>
<keyword evidence="11 12" id="KW-0998">Cell outer membrane</keyword>
<dbReference type="Proteomes" id="UP000340077">
    <property type="component" value="Unassembled WGS sequence"/>
</dbReference>
<dbReference type="SUPFAM" id="SSF56935">
    <property type="entry name" value="Porins"/>
    <property type="match status" value="1"/>
</dbReference>
<dbReference type="GO" id="GO:0009279">
    <property type="term" value="C:cell outer membrane"/>
    <property type="evidence" value="ECO:0007669"/>
    <property type="project" value="UniProtKB-SubCell"/>
</dbReference>
<dbReference type="RefSeq" id="WP_153633916.1">
    <property type="nucleotide sequence ID" value="NZ_BGZH01000001.1"/>
</dbReference>